<evidence type="ECO:0000256" key="1">
    <source>
        <dbReference type="SAM" id="SignalP"/>
    </source>
</evidence>
<feature type="signal peptide" evidence="1">
    <location>
        <begin position="1"/>
        <end position="19"/>
    </location>
</feature>
<keyword evidence="1" id="KW-0732">Signal</keyword>
<organism evidence="2 3">
    <name type="scientific">Filimonas effusa</name>
    <dbReference type="NCBI Taxonomy" id="2508721"/>
    <lineage>
        <taxon>Bacteria</taxon>
        <taxon>Pseudomonadati</taxon>
        <taxon>Bacteroidota</taxon>
        <taxon>Chitinophagia</taxon>
        <taxon>Chitinophagales</taxon>
        <taxon>Chitinophagaceae</taxon>
        <taxon>Filimonas</taxon>
    </lineage>
</organism>
<dbReference type="Proteomes" id="UP000290545">
    <property type="component" value="Unassembled WGS sequence"/>
</dbReference>
<name>A0A4Q1DBI2_9BACT</name>
<dbReference type="RefSeq" id="WP_129001694.1">
    <property type="nucleotide sequence ID" value="NZ_SDHZ01000001.1"/>
</dbReference>
<gene>
    <name evidence="2" type="ORF">ESB13_03790</name>
</gene>
<keyword evidence="3" id="KW-1185">Reference proteome</keyword>
<dbReference type="OrthoDB" id="258246at2"/>
<comment type="caution">
    <text evidence="2">The sequence shown here is derived from an EMBL/GenBank/DDBJ whole genome shotgun (WGS) entry which is preliminary data.</text>
</comment>
<evidence type="ECO:0000313" key="2">
    <source>
        <dbReference type="EMBL" id="RXK85943.1"/>
    </source>
</evidence>
<dbReference type="EMBL" id="SDHZ01000001">
    <property type="protein sequence ID" value="RXK85943.1"/>
    <property type="molecule type" value="Genomic_DNA"/>
</dbReference>
<dbReference type="AlphaFoldDB" id="A0A4Q1DBI2"/>
<sequence>MKKVWIIIVAALAGSVSFAQSKKLTLTNRLAQQRPDERIVLTRDQVNSKVKLSAEKPYCIITTESGVPKVIQFDDLDGDGNWDEAAFLGTFEPKQKQVFLISASKSPATVKAVVRAHVRHRHKNADNTFADAVDTDTMPYNNQPTDFSKQKLPPYLTEGPAWENDKVGFRKYFDVRNANDIWGKTTAKMVLEEVGADPSVSYHHFNPAWGMDILRVGKALGAGALALQMPVNGKDSVFRFGTNVKQTTYKKLADGPVRAIFRISYQSWQVAGQSVDVTEEISIWGGQYFFENKVTLQNAPAGARLITGTIDFYETGFHPVKTKGITGLYTFGIQSENHDKLGLAILAPAKQVIHTAPLNAGGIANTFGVWLNPQKQKAVYRFYSCWEKTDPVFSNETAFTALLQQQSDAWNNPIRIK</sequence>
<dbReference type="InterPro" id="IPR032342">
    <property type="entry name" value="DUF4861"/>
</dbReference>
<evidence type="ECO:0000313" key="3">
    <source>
        <dbReference type="Proteomes" id="UP000290545"/>
    </source>
</evidence>
<accession>A0A4Q1DBI2</accession>
<feature type="chain" id="PRO_5020457855" evidence="1">
    <location>
        <begin position="20"/>
        <end position="417"/>
    </location>
</feature>
<protein>
    <submittedName>
        <fullName evidence="2">DUF4861 domain-containing protein</fullName>
    </submittedName>
</protein>
<proteinExistence type="predicted"/>
<reference evidence="2 3" key="1">
    <citation type="submission" date="2019-01" db="EMBL/GenBank/DDBJ databases">
        <title>Filimonas sp. strain TTM-71.</title>
        <authorList>
            <person name="Chen W.-M."/>
        </authorList>
    </citation>
    <scope>NUCLEOTIDE SEQUENCE [LARGE SCALE GENOMIC DNA]</scope>
    <source>
        <strain evidence="2 3">TTM-71</strain>
    </source>
</reference>
<dbReference type="Pfam" id="PF16153">
    <property type="entry name" value="DUF4861"/>
    <property type="match status" value="1"/>
</dbReference>